<evidence type="ECO:0000256" key="5">
    <source>
        <dbReference type="PROSITE-ProRule" id="PRU01091"/>
    </source>
</evidence>
<dbReference type="GO" id="GO:0000976">
    <property type="term" value="F:transcription cis-regulatory region binding"/>
    <property type="evidence" value="ECO:0007669"/>
    <property type="project" value="TreeGrafter"/>
</dbReference>
<reference evidence="8 9" key="1">
    <citation type="submission" date="2017-07" db="EMBL/GenBank/DDBJ databases">
        <title>Acidovorax KNDSW TSA 6 genome sequence and assembly.</title>
        <authorList>
            <person name="Mayilraj S."/>
        </authorList>
    </citation>
    <scope>NUCLEOTIDE SEQUENCE [LARGE SCALE GENOMIC DNA]</scope>
    <source>
        <strain evidence="8 9">KNDSW-TSA6</strain>
    </source>
</reference>
<dbReference type="GO" id="GO:0005829">
    <property type="term" value="C:cytosol"/>
    <property type="evidence" value="ECO:0007669"/>
    <property type="project" value="TreeGrafter"/>
</dbReference>
<dbReference type="PROSITE" id="PS51755">
    <property type="entry name" value="OMPR_PHOB"/>
    <property type="match status" value="1"/>
</dbReference>
<feature type="domain" description="OmpR/PhoB-type" evidence="7">
    <location>
        <begin position="125"/>
        <end position="218"/>
    </location>
</feature>
<keyword evidence="1" id="KW-0805">Transcription regulation</keyword>
<dbReference type="PANTHER" id="PTHR48111:SF67">
    <property type="entry name" value="TRANSCRIPTIONAL REGULATORY PROTEIN TCTD"/>
    <property type="match status" value="1"/>
</dbReference>
<dbReference type="SMART" id="SM00448">
    <property type="entry name" value="REC"/>
    <property type="match status" value="1"/>
</dbReference>
<name>A0A235ETD2_9BURK</name>
<dbReference type="GO" id="GO:0006355">
    <property type="term" value="P:regulation of DNA-templated transcription"/>
    <property type="evidence" value="ECO:0007669"/>
    <property type="project" value="InterPro"/>
</dbReference>
<dbReference type="OrthoDB" id="9802426at2"/>
<dbReference type="Gene3D" id="6.10.250.690">
    <property type="match status" value="1"/>
</dbReference>
<feature type="DNA-binding region" description="OmpR/PhoB-type" evidence="5">
    <location>
        <begin position="125"/>
        <end position="218"/>
    </location>
</feature>
<dbReference type="PANTHER" id="PTHR48111">
    <property type="entry name" value="REGULATOR OF RPOS"/>
    <property type="match status" value="1"/>
</dbReference>
<dbReference type="GO" id="GO:0032993">
    <property type="term" value="C:protein-DNA complex"/>
    <property type="evidence" value="ECO:0007669"/>
    <property type="project" value="TreeGrafter"/>
</dbReference>
<dbReference type="InterPro" id="IPR039420">
    <property type="entry name" value="WalR-like"/>
</dbReference>
<gene>
    <name evidence="8" type="ORF">CBY09_02755</name>
</gene>
<protein>
    <recommendedName>
        <fullName evidence="10">DNA-binding response regulator</fullName>
    </recommendedName>
</protein>
<keyword evidence="9" id="KW-1185">Reference proteome</keyword>
<keyword evidence="3" id="KW-0804">Transcription</keyword>
<evidence type="ECO:0000313" key="9">
    <source>
        <dbReference type="Proteomes" id="UP000215441"/>
    </source>
</evidence>
<feature type="modified residue" description="4-aspartylphosphate" evidence="4">
    <location>
        <position position="52"/>
    </location>
</feature>
<dbReference type="CDD" id="cd00383">
    <property type="entry name" value="trans_reg_C"/>
    <property type="match status" value="1"/>
</dbReference>
<evidence type="ECO:0000259" key="6">
    <source>
        <dbReference type="PROSITE" id="PS50110"/>
    </source>
</evidence>
<evidence type="ECO:0000256" key="1">
    <source>
        <dbReference type="ARBA" id="ARBA00023015"/>
    </source>
</evidence>
<dbReference type="EMBL" id="NOIG01000003">
    <property type="protein sequence ID" value="OYD51807.1"/>
    <property type="molecule type" value="Genomic_DNA"/>
</dbReference>
<comment type="caution">
    <text evidence="8">The sequence shown here is derived from an EMBL/GenBank/DDBJ whole genome shotgun (WGS) entry which is preliminary data.</text>
</comment>
<dbReference type="InterPro" id="IPR001867">
    <property type="entry name" value="OmpR/PhoB-type_DNA-bd"/>
</dbReference>
<evidence type="ECO:0008006" key="10">
    <source>
        <dbReference type="Google" id="ProtNLM"/>
    </source>
</evidence>
<accession>A0A235ETD2</accession>
<dbReference type="Pfam" id="PF00486">
    <property type="entry name" value="Trans_reg_C"/>
    <property type="match status" value="1"/>
</dbReference>
<feature type="domain" description="Response regulatory" evidence="6">
    <location>
        <begin position="3"/>
        <end position="117"/>
    </location>
</feature>
<evidence type="ECO:0000256" key="3">
    <source>
        <dbReference type="ARBA" id="ARBA00023163"/>
    </source>
</evidence>
<dbReference type="GO" id="GO:0000156">
    <property type="term" value="F:phosphorelay response regulator activity"/>
    <property type="evidence" value="ECO:0007669"/>
    <property type="project" value="TreeGrafter"/>
</dbReference>
<sequence length="227" mass="24841">MASILLVEDDLPLGNSLQRVLTVAGHHVVWLRTCADARRFLQEQTFALVLLDIGLPDETGLSLLAWLRAQGQATPVMLLTARDSVGERVLGLDAGADDYLGKPFAIEELLSRVRALLRRHSGQTSSVWQIGPLSIHTARRRVQVHGQDVHLSAREYDILRALAEDPGRVLTRAQIEASSSPADTLDSNATDVHVYKLRRKLGNHLISTVRGVGYVLEAPTPAMDPAP</sequence>
<evidence type="ECO:0000256" key="2">
    <source>
        <dbReference type="ARBA" id="ARBA00023125"/>
    </source>
</evidence>
<dbReference type="InterPro" id="IPR011006">
    <property type="entry name" value="CheY-like_superfamily"/>
</dbReference>
<dbReference type="Gene3D" id="3.40.50.2300">
    <property type="match status" value="1"/>
</dbReference>
<dbReference type="Gene3D" id="1.10.10.10">
    <property type="entry name" value="Winged helix-like DNA-binding domain superfamily/Winged helix DNA-binding domain"/>
    <property type="match status" value="1"/>
</dbReference>
<dbReference type="InterPro" id="IPR001789">
    <property type="entry name" value="Sig_transdc_resp-reg_receiver"/>
</dbReference>
<dbReference type="SMART" id="SM00862">
    <property type="entry name" value="Trans_reg_C"/>
    <property type="match status" value="1"/>
</dbReference>
<proteinExistence type="predicted"/>
<evidence type="ECO:0000259" key="7">
    <source>
        <dbReference type="PROSITE" id="PS51755"/>
    </source>
</evidence>
<keyword evidence="2 5" id="KW-0238">DNA-binding</keyword>
<dbReference type="SUPFAM" id="SSF52172">
    <property type="entry name" value="CheY-like"/>
    <property type="match status" value="1"/>
</dbReference>
<dbReference type="RefSeq" id="WP_094286182.1">
    <property type="nucleotide sequence ID" value="NZ_NOIG01000003.1"/>
</dbReference>
<keyword evidence="4" id="KW-0597">Phosphoprotein</keyword>
<dbReference type="PROSITE" id="PS50110">
    <property type="entry name" value="RESPONSE_REGULATORY"/>
    <property type="match status" value="1"/>
</dbReference>
<evidence type="ECO:0000313" key="8">
    <source>
        <dbReference type="EMBL" id="OYD51807.1"/>
    </source>
</evidence>
<dbReference type="InterPro" id="IPR036388">
    <property type="entry name" value="WH-like_DNA-bd_sf"/>
</dbReference>
<organism evidence="8 9">
    <name type="scientific">Acidovorax kalamii</name>
    <dbReference type="NCBI Taxonomy" id="2004485"/>
    <lineage>
        <taxon>Bacteria</taxon>
        <taxon>Pseudomonadati</taxon>
        <taxon>Pseudomonadota</taxon>
        <taxon>Betaproteobacteria</taxon>
        <taxon>Burkholderiales</taxon>
        <taxon>Comamonadaceae</taxon>
        <taxon>Acidovorax</taxon>
    </lineage>
</organism>
<dbReference type="Proteomes" id="UP000215441">
    <property type="component" value="Unassembled WGS sequence"/>
</dbReference>
<dbReference type="AlphaFoldDB" id="A0A235ETD2"/>
<dbReference type="CDD" id="cd17624">
    <property type="entry name" value="REC_OmpR_PmrA-like"/>
    <property type="match status" value="1"/>
</dbReference>
<dbReference type="Pfam" id="PF00072">
    <property type="entry name" value="Response_reg"/>
    <property type="match status" value="1"/>
</dbReference>
<evidence type="ECO:0000256" key="4">
    <source>
        <dbReference type="PROSITE-ProRule" id="PRU00169"/>
    </source>
</evidence>